<dbReference type="SUPFAM" id="SSF51735">
    <property type="entry name" value="NAD(P)-binding Rossmann-fold domains"/>
    <property type="match status" value="1"/>
</dbReference>
<sequence length="308" mass="33745">MSVIVFGPTGNVGSFAARTAHQHGAKVVLAMRDTSKSIPGLAMDDEKRGGFERVTADLTKPDTVAAAVKQSGAKRAFIYLAHQAQDHMKATIEALKTSGIELVVFLSSYTVTRFGSLDVPKEEIIPWLHAEVEKNLETTFGSKGYVALRPGAFATNAAGWWRQMIRAGEVQMFAPQLKFDWTAAEDMGGVAGVILAQGPKNGEKIVHIFGPNYISQQQAFEIVQKEALNKPVKLTIIDNPELNTKNMQSLAPGPIAKYLTDKMVARSKESDELEFPNLKEGQDNVQKYTGRPAVTFEQYVKGNKADFE</sequence>
<dbReference type="Gene3D" id="3.40.50.720">
    <property type="entry name" value="NAD(P)-binding Rossmann-like Domain"/>
    <property type="match status" value="1"/>
</dbReference>
<dbReference type="EMBL" id="CP051140">
    <property type="protein sequence ID" value="QIW96972.1"/>
    <property type="molecule type" value="Genomic_DNA"/>
</dbReference>
<dbReference type="PANTHER" id="PTHR43162">
    <property type="match status" value="1"/>
</dbReference>
<proteinExistence type="predicted"/>
<name>A0A6H0XQJ0_9PEZI</name>
<dbReference type="OrthoDB" id="419598at2759"/>
<dbReference type="Pfam" id="PF05368">
    <property type="entry name" value="NmrA"/>
    <property type="match status" value="1"/>
</dbReference>
<dbReference type="InterPro" id="IPR051604">
    <property type="entry name" value="Ergot_Alk_Oxidoreductase"/>
</dbReference>
<dbReference type="InterPro" id="IPR036291">
    <property type="entry name" value="NAD(P)-bd_dom_sf"/>
</dbReference>
<organism evidence="2 3">
    <name type="scientific">Peltaster fructicola</name>
    <dbReference type="NCBI Taxonomy" id="286661"/>
    <lineage>
        <taxon>Eukaryota</taxon>
        <taxon>Fungi</taxon>
        <taxon>Dikarya</taxon>
        <taxon>Ascomycota</taxon>
        <taxon>Pezizomycotina</taxon>
        <taxon>Dothideomycetes</taxon>
        <taxon>Dothideomycetes incertae sedis</taxon>
        <taxon>Peltaster</taxon>
    </lineage>
</organism>
<reference evidence="2 3" key="1">
    <citation type="journal article" date="2016" name="Sci. Rep.">
        <title>Peltaster fructicola genome reveals evolution from an invasive phytopathogen to an ectophytic parasite.</title>
        <authorList>
            <person name="Xu C."/>
            <person name="Chen H."/>
            <person name="Gleason M.L."/>
            <person name="Xu J.R."/>
            <person name="Liu H."/>
            <person name="Zhang R."/>
            <person name="Sun G."/>
        </authorList>
    </citation>
    <scope>NUCLEOTIDE SEQUENCE [LARGE SCALE GENOMIC DNA]</scope>
    <source>
        <strain evidence="2 3">LNHT1506</strain>
    </source>
</reference>
<dbReference type="Proteomes" id="UP000503462">
    <property type="component" value="Chromosome 2"/>
</dbReference>
<dbReference type="PANTHER" id="PTHR43162:SF1">
    <property type="entry name" value="PRESTALK A DIFFERENTIATION PROTEIN A"/>
    <property type="match status" value="1"/>
</dbReference>
<protein>
    <recommendedName>
        <fullName evidence="1">NmrA-like domain-containing protein</fullName>
    </recommendedName>
</protein>
<evidence type="ECO:0000259" key="1">
    <source>
        <dbReference type="Pfam" id="PF05368"/>
    </source>
</evidence>
<dbReference type="InterPro" id="IPR008030">
    <property type="entry name" value="NmrA-like"/>
</dbReference>
<feature type="domain" description="NmrA-like" evidence="1">
    <location>
        <begin position="3"/>
        <end position="256"/>
    </location>
</feature>
<gene>
    <name evidence="2" type="ORF">AMS68_002490</name>
</gene>
<accession>A0A6H0XQJ0</accession>
<keyword evidence="3" id="KW-1185">Reference proteome</keyword>
<dbReference type="AlphaFoldDB" id="A0A6H0XQJ0"/>
<evidence type="ECO:0000313" key="3">
    <source>
        <dbReference type="Proteomes" id="UP000503462"/>
    </source>
</evidence>
<evidence type="ECO:0000313" key="2">
    <source>
        <dbReference type="EMBL" id="QIW96972.1"/>
    </source>
</evidence>